<dbReference type="InterPro" id="IPR020568">
    <property type="entry name" value="Ribosomal_Su5_D2-typ_SF"/>
</dbReference>
<dbReference type="Pfam" id="PF03331">
    <property type="entry name" value="LpxC"/>
    <property type="match status" value="1"/>
</dbReference>
<dbReference type="PANTHER" id="PTHR33694:SF1">
    <property type="entry name" value="UDP-3-O-ACYL-N-ACETYLGLUCOSAMINE DEACETYLASE 1, MITOCHONDRIAL-RELATED"/>
    <property type="match status" value="1"/>
</dbReference>
<proteinExistence type="inferred from homology"/>
<dbReference type="NCBIfam" id="TIGR00325">
    <property type="entry name" value="lpxC"/>
    <property type="match status" value="1"/>
</dbReference>
<evidence type="ECO:0000256" key="3">
    <source>
        <dbReference type="ARBA" id="ARBA00012745"/>
    </source>
</evidence>
<dbReference type="HAMAP" id="MF_00388">
    <property type="entry name" value="LpxC"/>
    <property type="match status" value="1"/>
</dbReference>
<evidence type="ECO:0000313" key="11">
    <source>
        <dbReference type="EMBL" id="VAW15623.1"/>
    </source>
</evidence>
<organism evidence="11">
    <name type="scientific">hydrothermal vent metagenome</name>
    <dbReference type="NCBI Taxonomy" id="652676"/>
    <lineage>
        <taxon>unclassified sequences</taxon>
        <taxon>metagenomes</taxon>
        <taxon>ecological metagenomes</taxon>
    </lineage>
</organism>
<evidence type="ECO:0000256" key="5">
    <source>
        <dbReference type="ARBA" id="ARBA00022556"/>
    </source>
</evidence>
<dbReference type="EC" id="3.5.1.108" evidence="3"/>
<evidence type="ECO:0000256" key="1">
    <source>
        <dbReference type="ARBA" id="ARBA00001947"/>
    </source>
</evidence>
<evidence type="ECO:0000256" key="6">
    <source>
        <dbReference type="ARBA" id="ARBA00022723"/>
    </source>
</evidence>
<dbReference type="GO" id="GO:0009245">
    <property type="term" value="P:lipid A biosynthetic process"/>
    <property type="evidence" value="ECO:0007669"/>
    <property type="project" value="UniProtKB-KW"/>
</dbReference>
<comment type="catalytic activity">
    <reaction evidence="10">
        <text>a UDP-3-O-[(3R)-3-hydroxyacyl]-N-acetyl-alpha-D-glucosamine + H2O = a UDP-3-O-[(3R)-3-hydroxyacyl]-alpha-D-glucosamine + acetate</text>
        <dbReference type="Rhea" id="RHEA:67816"/>
        <dbReference type="ChEBI" id="CHEBI:15377"/>
        <dbReference type="ChEBI" id="CHEBI:30089"/>
        <dbReference type="ChEBI" id="CHEBI:137740"/>
        <dbReference type="ChEBI" id="CHEBI:173225"/>
        <dbReference type="EC" id="3.5.1.108"/>
    </reaction>
</comment>
<comment type="cofactor">
    <cofactor evidence="1">
        <name>Zn(2+)</name>
        <dbReference type="ChEBI" id="CHEBI:29105"/>
    </cofactor>
</comment>
<evidence type="ECO:0000256" key="4">
    <source>
        <dbReference type="ARBA" id="ARBA00022516"/>
    </source>
</evidence>
<dbReference type="Gene3D" id="3.30.230.20">
    <property type="entry name" value="lpxc deacetylase, domain 1"/>
    <property type="match status" value="1"/>
</dbReference>
<accession>A0A3B0THK0</accession>
<dbReference type="GO" id="GO:0016020">
    <property type="term" value="C:membrane"/>
    <property type="evidence" value="ECO:0007669"/>
    <property type="project" value="GOC"/>
</dbReference>
<keyword evidence="7 11" id="KW-0378">Hydrolase</keyword>
<dbReference type="GO" id="GO:0103117">
    <property type="term" value="F:UDP-3-O-acyl-N-acetylglucosamine deacetylase activity"/>
    <property type="evidence" value="ECO:0007669"/>
    <property type="project" value="UniProtKB-EC"/>
</dbReference>
<dbReference type="Gene3D" id="3.30.1700.10">
    <property type="entry name" value="lpxc deacetylase, domain 2"/>
    <property type="match status" value="1"/>
</dbReference>
<dbReference type="EMBL" id="UOEM01000086">
    <property type="protein sequence ID" value="VAW15623.1"/>
    <property type="molecule type" value="Genomic_DNA"/>
</dbReference>
<evidence type="ECO:0000256" key="2">
    <source>
        <dbReference type="ARBA" id="ARBA00005002"/>
    </source>
</evidence>
<evidence type="ECO:0000256" key="7">
    <source>
        <dbReference type="ARBA" id="ARBA00022801"/>
    </source>
</evidence>
<gene>
    <name evidence="11" type="ORF">MNBD_ALPHA09-1429</name>
</gene>
<dbReference type="UniPathway" id="UPA00359">
    <property type="reaction ID" value="UER00478"/>
</dbReference>
<evidence type="ECO:0000256" key="10">
    <source>
        <dbReference type="ARBA" id="ARBA00024535"/>
    </source>
</evidence>
<comment type="pathway">
    <text evidence="2">Glycolipid biosynthesis; lipid IV(A) biosynthesis; lipid IV(A) from (3R)-3-hydroxytetradecanoyl-[acyl-carrier-protein] and UDP-N-acetyl-alpha-D-glucosamine: step 2/6.</text>
</comment>
<dbReference type="SUPFAM" id="SSF54211">
    <property type="entry name" value="Ribosomal protein S5 domain 2-like"/>
    <property type="match status" value="2"/>
</dbReference>
<dbReference type="GO" id="GO:0046872">
    <property type="term" value="F:metal ion binding"/>
    <property type="evidence" value="ECO:0007669"/>
    <property type="project" value="UniProtKB-KW"/>
</dbReference>
<dbReference type="InterPro" id="IPR015870">
    <property type="entry name" value="UDP-acyl_N-AcGlcN_deAcase_N"/>
</dbReference>
<sequence length="310" mass="33522">MQTTLGGVVTLSGTGVHTGRPARVTLKPADADSGIRFRRVDLSNGTRSTVVKVEHCNVKTMQLCTVIGNADGVTVMTVEHILAALAGMGVDNVYVHINGPEVPILDGSARDYVEAIDRVGLVTQSVPRSFIRILHPVRLQIGESIAEFQPHHRQVISTDIEFTHRDIGNQSITFEVGGETFREQIAGARTFGFLAQAEQLRAAGYGLGASLENTIVLGDDGVINDNGLRFTDEFVRHKALDACGDLALAGAPILGRFWSHRGGHQLNHAALNCLMSQERAWEWVGGDNLQTDTIAFDKTPAEVPEFAYAT</sequence>
<name>A0A3B0THK0_9ZZZZ</name>
<dbReference type="InterPro" id="IPR004463">
    <property type="entry name" value="UDP-acyl_GlcNac_deAcase"/>
</dbReference>
<keyword evidence="9" id="KW-0443">Lipid metabolism</keyword>
<keyword evidence="4" id="KW-0444">Lipid biosynthesis</keyword>
<protein>
    <recommendedName>
        <fullName evidence="3">UDP-3-O-acyl-N-acetylglucosamine deacetylase</fullName>
        <ecNumber evidence="3">3.5.1.108</ecNumber>
    </recommendedName>
</protein>
<dbReference type="PANTHER" id="PTHR33694">
    <property type="entry name" value="UDP-3-O-ACYL-N-ACETYLGLUCOSAMINE DEACETYLASE 1, MITOCHONDRIAL-RELATED"/>
    <property type="match status" value="1"/>
</dbReference>
<evidence type="ECO:0000256" key="8">
    <source>
        <dbReference type="ARBA" id="ARBA00022833"/>
    </source>
</evidence>
<reference evidence="11" key="1">
    <citation type="submission" date="2018-06" db="EMBL/GenBank/DDBJ databases">
        <authorList>
            <person name="Zhirakovskaya E."/>
        </authorList>
    </citation>
    <scope>NUCLEOTIDE SEQUENCE</scope>
</reference>
<dbReference type="InterPro" id="IPR011334">
    <property type="entry name" value="UDP-acyl_GlcNac_deAcase_C"/>
</dbReference>
<evidence type="ECO:0000256" key="9">
    <source>
        <dbReference type="ARBA" id="ARBA00023098"/>
    </source>
</evidence>
<dbReference type="AlphaFoldDB" id="A0A3B0THK0"/>
<keyword evidence="5" id="KW-0441">Lipid A biosynthesis</keyword>
<keyword evidence="8" id="KW-0862">Zinc</keyword>
<keyword evidence="6" id="KW-0479">Metal-binding</keyword>